<dbReference type="RefSeq" id="WP_278247360.1">
    <property type="nucleotide sequence ID" value="NZ_FQUH01000024.1"/>
</dbReference>
<feature type="compositionally biased region" description="Acidic residues" evidence="1">
    <location>
        <begin position="55"/>
        <end position="74"/>
    </location>
</feature>
<proteinExistence type="predicted"/>
<feature type="compositionally biased region" description="Low complexity" evidence="1">
    <location>
        <begin position="1"/>
        <end position="13"/>
    </location>
</feature>
<dbReference type="Proteomes" id="UP000184159">
    <property type="component" value="Unassembled WGS sequence"/>
</dbReference>
<name>A0A1M5GG14_VIBGA</name>
<keyword evidence="3" id="KW-1185">Reference proteome</keyword>
<feature type="non-terminal residue" evidence="2">
    <location>
        <position position="1"/>
    </location>
</feature>
<accession>A0A1M5GG14</accession>
<evidence type="ECO:0000256" key="1">
    <source>
        <dbReference type="SAM" id="MobiDB-lite"/>
    </source>
</evidence>
<dbReference type="EMBL" id="FQUH01000024">
    <property type="protein sequence ID" value="SHG02720.1"/>
    <property type="molecule type" value="Genomic_DNA"/>
</dbReference>
<feature type="compositionally biased region" description="Acidic residues" evidence="1">
    <location>
        <begin position="14"/>
        <end position="42"/>
    </location>
</feature>
<gene>
    <name evidence="2" type="ORF">SAMN02745781_03799</name>
</gene>
<evidence type="ECO:0000313" key="3">
    <source>
        <dbReference type="Proteomes" id="UP000184159"/>
    </source>
</evidence>
<feature type="region of interest" description="Disordered" evidence="1">
    <location>
        <begin position="1"/>
        <end position="74"/>
    </location>
</feature>
<dbReference type="NCBIfam" id="TIGR03504">
    <property type="entry name" value="FimV_Cterm"/>
    <property type="match status" value="1"/>
</dbReference>
<dbReference type="AlphaFoldDB" id="A0A1M5GG14"/>
<feature type="region of interest" description="Disordered" evidence="1">
    <location>
        <begin position="104"/>
        <end position="132"/>
    </location>
</feature>
<dbReference type="Gene3D" id="1.20.58.2200">
    <property type="match status" value="1"/>
</dbReference>
<protein>
    <submittedName>
        <fullName evidence="2">FimV C-terminal domain-containing protein</fullName>
    </submittedName>
</protein>
<dbReference type="InterPro" id="IPR038440">
    <property type="entry name" value="FimV_C_sf"/>
</dbReference>
<sequence length="336" mass="36852">ETAALSESDALSADADELASELQESDDLSDFIDDDALPEFDETAALSESDALPADVDESASEPPESDDLSDVIDDDAFPEFDEMAALDEFDTSPVDAGVSEIASDVAPETDLATESSDFVDEGAGLEPLPRHSFDEDALGALLDENAEPAQYVFEPNLDEERIASAGMDLESMLSMGGEDWNGFKLSPEQQASIPDEVPKDEQDVWRSENQTYEPQADSEDWEVQDDLFYNESEQQRHLTIDELMSQVEGHHHPFEDVDLKLDVGLNEFPDVIGDITNVDVDSNAEAAGKLDLAKIYIEMNDEAGAVKLLEEAIVDGNDDIRQAAKRLIDELSRRN</sequence>
<organism evidence="2 3">
    <name type="scientific">Vibrio gazogenes DSM 21264 = NBRC 103151</name>
    <dbReference type="NCBI Taxonomy" id="1123492"/>
    <lineage>
        <taxon>Bacteria</taxon>
        <taxon>Pseudomonadati</taxon>
        <taxon>Pseudomonadota</taxon>
        <taxon>Gammaproteobacteria</taxon>
        <taxon>Vibrionales</taxon>
        <taxon>Vibrionaceae</taxon>
        <taxon>Vibrio</taxon>
    </lineage>
</organism>
<evidence type="ECO:0000313" key="2">
    <source>
        <dbReference type="EMBL" id="SHG02720.1"/>
    </source>
</evidence>
<reference evidence="3" key="1">
    <citation type="submission" date="2016-11" db="EMBL/GenBank/DDBJ databases">
        <authorList>
            <person name="Varghese N."/>
            <person name="Submissions S."/>
        </authorList>
    </citation>
    <scope>NUCLEOTIDE SEQUENCE [LARGE SCALE GENOMIC DNA]</scope>
    <source>
        <strain evidence="3">DSM 21264</strain>
    </source>
</reference>
<dbReference type="InterPro" id="IPR020011">
    <property type="entry name" value="FimV_C"/>
</dbReference>